<name>A0A9Q5ZE91_NOSLI</name>
<dbReference type="AlphaFoldDB" id="A0A9Q5ZE91"/>
<comment type="caution">
    <text evidence="2">The sequence shown here is derived from an EMBL/GenBank/DDBJ whole genome shotgun (WGS) entry which is preliminary data.</text>
</comment>
<dbReference type="GeneID" id="57095960"/>
<sequence length="109" mass="11768">MSYKNARNKAAGTKQPETHSEEIGQETGQNAVRGFEGINSAIADQIVDLSGAQIVQEVIGRLSTGDFGRLAPAMLKSFETGALHTLGEEVKALREWHERPVKALPPADK</sequence>
<evidence type="ECO:0000256" key="1">
    <source>
        <dbReference type="SAM" id="MobiDB-lite"/>
    </source>
</evidence>
<protein>
    <submittedName>
        <fullName evidence="2">Uncharacterized protein</fullName>
    </submittedName>
</protein>
<dbReference type="RefSeq" id="WP_099068900.1">
    <property type="nucleotide sequence ID" value="NZ_LAHD01000016.1"/>
</dbReference>
<dbReference type="EMBL" id="LAHD01000016">
    <property type="protein sequence ID" value="PHK05331.1"/>
    <property type="molecule type" value="Genomic_DNA"/>
</dbReference>
<dbReference type="Proteomes" id="UP000222310">
    <property type="component" value="Unassembled WGS sequence"/>
</dbReference>
<gene>
    <name evidence="2" type="ORF">VF08_08100</name>
</gene>
<accession>A0A9Q5ZE91</accession>
<evidence type="ECO:0000313" key="2">
    <source>
        <dbReference type="EMBL" id="PHK05331.1"/>
    </source>
</evidence>
<reference evidence="2 3" key="1">
    <citation type="submission" date="2015-02" db="EMBL/GenBank/DDBJ databases">
        <title>Nostoc linckia genome annotation.</title>
        <authorList>
            <person name="Zhou Z."/>
        </authorList>
    </citation>
    <scope>NUCLEOTIDE SEQUENCE [LARGE SCALE GENOMIC DNA]</scope>
    <source>
        <strain evidence="3">z8</strain>
    </source>
</reference>
<organism evidence="2 3">
    <name type="scientific">Nostoc linckia z8</name>
    <dbReference type="NCBI Taxonomy" id="1628746"/>
    <lineage>
        <taxon>Bacteria</taxon>
        <taxon>Bacillati</taxon>
        <taxon>Cyanobacteriota</taxon>
        <taxon>Cyanophyceae</taxon>
        <taxon>Nostocales</taxon>
        <taxon>Nostocaceae</taxon>
        <taxon>Nostoc</taxon>
    </lineage>
</organism>
<proteinExistence type="predicted"/>
<evidence type="ECO:0000313" key="3">
    <source>
        <dbReference type="Proteomes" id="UP000222310"/>
    </source>
</evidence>
<feature type="region of interest" description="Disordered" evidence="1">
    <location>
        <begin position="1"/>
        <end position="27"/>
    </location>
</feature>